<keyword evidence="3" id="KW-1185">Reference proteome</keyword>
<proteinExistence type="predicted"/>
<protein>
    <submittedName>
        <fullName evidence="2">Uncharacterized protein</fullName>
    </submittedName>
</protein>
<dbReference type="Proteomes" id="UP000006791">
    <property type="component" value="Chromosome 2"/>
</dbReference>
<dbReference type="KEGG" id="ctm:Cabther_B0315"/>
<feature type="compositionally biased region" description="Basic residues" evidence="1">
    <location>
        <begin position="124"/>
        <end position="137"/>
    </location>
</feature>
<feature type="compositionally biased region" description="Low complexity" evidence="1">
    <location>
        <begin position="138"/>
        <end position="161"/>
    </location>
</feature>
<dbReference type="STRING" id="981222.Cabther_B0315"/>
<name>G2LKW2_CHLTF</name>
<gene>
    <name evidence="2" type="ordered locus">Cabther_B0315</name>
</gene>
<evidence type="ECO:0000256" key="1">
    <source>
        <dbReference type="SAM" id="MobiDB-lite"/>
    </source>
</evidence>
<feature type="region of interest" description="Disordered" evidence="1">
    <location>
        <begin position="1"/>
        <end position="23"/>
    </location>
</feature>
<organism evidence="2 3">
    <name type="scientific">Chloracidobacterium thermophilum (strain B)</name>
    <dbReference type="NCBI Taxonomy" id="981222"/>
    <lineage>
        <taxon>Bacteria</taxon>
        <taxon>Pseudomonadati</taxon>
        <taxon>Acidobacteriota</taxon>
        <taxon>Terriglobia</taxon>
        <taxon>Terriglobales</taxon>
        <taxon>Acidobacteriaceae</taxon>
        <taxon>Chloracidobacterium</taxon>
    </lineage>
</organism>
<evidence type="ECO:0000313" key="2">
    <source>
        <dbReference type="EMBL" id="AEP13317.1"/>
    </source>
</evidence>
<sequence length="161" mass="17783">MARAQAEAKSNRGTKPNPSAKPFPQVLYETVTRTSSAQWDRLLRHPWFLRPVSLYLQGVLTLVERSRMVVGFGLRLMNVPTREEIAALDRKLDSVQEQLDELTAHLVRSEPAAKVTRPAAARKPTARRTTTTRRRTARAASPKSAPEAAPEAAASDAVETS</sequence>
<accession>G2LKW2</accession>
<dbReference type="EMBL" id="CP002515">
    <property type="protein sequence ID" value="AEP13317.1"/>
    <property type="molecule type" value="Genomic_DNA"/>
</dbReference>
<feature type="region of interest" description="Disordered" evidence="1">
    <location>
        <begin position="111"/>
        <end position="161"/>
    </location>
</feature>
<dbReference type="HOGENOM" id="CLU_1640779_0_0_0"/>
<dbReference type="AlphaFoldDB" id="G2LKW2"/>
<reference evidence="2 3" key="1">
    <citation type="journal article" date="2012" name="Environ. Microbiol.">
        <title>Complete genome of Candidatus Chloracidobacterium thermophilum, a chlorophyll-based photoheterotroph belonging to the phylum Acidobacteria.</title>
        <authorList>
            <person name="Garcia Costas A.M."/>
            <person name="Liu Z."/>
            <person name="Tomsho L.P."/>
            <person name="Schuster S.C."/>
            <person name="Ward D.M."/>
            <person name="Bryant D.A."/>
        </authorList>
    </citation>
    <scope>NUCLEOTIDE SEQUENCE [LARGE SCALE GENOMIC DNA]</scope>
    <source>
        <strain evidence="2 3">B</strain>
    </source>
</reference>
<evidence type="ECO:0000313" key="3">
    <source>
        <dbReference type="Proteomes" id="UP000006791"/>
    </source>
</evidence>